<evidence type="ECO:0000313" key="1">
    <source>
        <dbReference type="EMBL" id="CAB4643840.1"/>
    </source>
</evidence>
<sequence length="379" mass="42195">MSESQFPSAVTRLWTEPGLRKRADVMFNLLADVDRTNVSNLVSQLATLNEFWLIMRLLDAVDYGAPATAATTSRPEVHAKIRNLARLGEAVLNVDTHDFESWCLDEQIPQHIRDDLALRTWPLKMQDEATGALHSLIPTFELLLEVFETRILKGDISMGLSIIHLMTEYLPLLGWEKELGHAGNPIQLAEYLSQPNSMWQTDECPLNRQQRKAFANVMTANKSQKNWRIYLRDSHSRVAASLSICASVPNPSSAVSGQRTCRTPCAIRKGNTDLAWAMVLSRRLKDSSLLTLRHDAPVGHFFSVPQEPEILASWETTWQGLIADRDEAPLAQNPLRKVTRTGALAGFPELLGVVAGLDSAMQPSNLVTKIATEIKTLAV</sequence>
<dbReference type="EMBL" id="CAEZWD010000017">
    <property type="protein sequence ID" value="CAB4643840.1"/>
    <property type="molecule type" value="Genomic_DNA"/>
</dbReference>
<dbReference type="AlphaFoldDB" id="A0A6J6K2C7"/>
<protein>
    <submittedName>
        <fullName evidence="1">Unannotated protein</fullName>
    </submittedName>
</protein>
<accession>A0A6J6K2C7</accession>
<reference evidence="1" key="1">
    <citation type="submission" date="2020-05" db="EMBL/GenBank/DDBJ databases">
        <authorList>
            <person name="Chiriac C."/>
            <person name="Salcher M."/>
            <person name="Ghai R."/>
            <person name="Kavagutti S V."/>
        </authorList>
    </citation>
    <scope>NUCLEOTIDE SEQUENCE</scope>
</reference>
<name>A0A6J6K2C7_9ZZZZ</name>
<organism evidence="1">
    <name type="scientific">freshwater metagenome</name>
    <dbReference type="NCBI Taxonomy" id="449393"/>
    <lineage>
        <taxon>unclassified sequences</taxon>
        <taxon>metagenomes</taxon>
        <taxon>ecological metagenomes</taxon>
    </lineage>
</organism>
<proteinExistence type="predicted"/>
<gene>
    <name evidence="1" type="ORF">UFOPK2171_00266</name>
</gene>